<evidence type="ECO:0000313" key="1">
    <source>
        <dbReference type="EMBL" id="MPM81908.1"/>
    </source>
</evidence>
<dbReference type="EMBL" id="VSSQ01031130">
    <property type="protein sequence ID" value="MPM81908.1"/>
    <property type="molecule type" value="Genomic_DNA"/>
</dbReference>
<comment type="caution">
    <text evidence="1">The sequence shown here is derived from an EMBL/GenBank/DDBJ whole genome shotgun (WGS) entry which is preliminary data.</text>
</comment>
<sequence>MENGHITITYPDTPTFNKVAEYHKALVQMREKFPYEEWPWIGDYDALLFYDLNKEQDNHTDIEHYAEAQRLLVLIDYIEDMYPSFCEAECYAFAKFIKAAQKSRDHRRLMQLEQDMRYLQHLFNCEEAKAS</sequence>
<accession>A0A645CYH6</accession>
<gene>
    <name evidence="1" type="ORF">SDC9_128965</name>
</gene>
<name>A0A645CYH6_9ZZZZ</name>
<reference evidence="1" key="1">
    <citation type="submission" date="2019-08" db="EMBL/GenBank/DDBJ databases">
        <authorList>
            <person name="Kucharzyk K."/>
            <person name="Murdoch R.W."/>
            <person name="Higgins S."/>
            <person name="Loffler F."/>
        </authorList>
    </citation>
    <scope>NUCLEOTIDE SEQUENCE</scope>
</reference>
<organism evidence="1">
    <name type="scientific">bioreactor metagenome</name>
    <dbReference type="NCBI Taxonomy" id="1076179"/>
    <lineage>
        <taxon>unclassified sequences</taxon>
        <taxon>metagenomes</taxon>
        <taxon>ecological metagenomes</taxon>
    </lineage>
</organism>
<protein>
    <submittedName>
        <fullName evidence="1">Uncharacterized protein</fullName>
    </submittedName>
</protein>
<dbReference type="AlphaFoldDB" id="A0A645CYH6"/>
<proteinExistence type="predicted"/>